<sequence>MVTTAKADVSKGKTTSTKRKSNGGVWSTRKTCQIGQQVKVPKIRIREQEDLPCGSNAPSVVVERGFEYKF</sequence>
<feature type="region of interest" description="Disordered" evidence="1">
    <location>
        <begin position="1"/>
        <end position="28"/>
    </location>
</feature>
<evidence type="ECO:0000256" key="1">
    <source>
        <dbReference type="SAM" id="MobiDB-lite"/>
    </source>
</evidence>
<dbReference type="EMBL" id="MNCJ02000317">
    <property type="protein sequence ID" value="KAF5819762.1"/>
    <property type="molecule type" value="Genomic_DNA"/>
</dbReference>
<comment type="caution">
    <text evidence="2">The sequence shown here is derived from an EMBL/GenBank/DDBJ whole genome shotgun (WGS) entry which is preliminary data.</text>
</comment>
<reference evidence="2" key="2">
    <citation type="submission" date="2020-06" db="EMBL/GenBank/DDBJ databases">
        <title>Helianthus annuus Genome sequencing and assembly Release 2.</title>
        <authorList>
            <person name="Gouzy J."/>
            <person name="Langlade N."/>
            <person name="Munos S."/>
        </authorList>
    </citation>
    <scope>NUCLEOTIDE SEQUENCE</scope>
    <source>
        <tissue evidence="2">Leaves</tissue>
    </source>
</reference>
<organism evidence="2 3">
    <name type="scientific">Helianthus annuus</name>
    <name type="common">Common sunflower</name>
    <dbReference type="NCBI Taxonomy" id="4232"/>
    <lineage>
        <taxon>Eukaryota</taxon>
        <taxon>Viridiplantae</taxon>
        <taxon>Streptophyta</taxon>
        <taxon>Embryophyta</taxon>
        <taxon>Tracheophyta</taxon>
        <taxon>Spermatophyta</taxon>
        <taxon>Magnoliopsida</taxon>
        <taxon>eudicotyledons</taxon>
        <taxon>Gunneridae</taxon>
        <taxon>Pentapetalae</taxon>
        <taxon>asterids</taxon>
        <taxon>campanulids</taxon>
        <taxon>Asterales</taxon>
        <taxon>Asteraceae</taxon>
        <taxon>Asteroideae</taxon>
        <taxon>Heliantheae alliance</taxon>
        <taxon>Heliantheae</taxon>
        <taxon>Helianthus</taxon>
    </lineage>
</organism>
<accession>A0A9K3JSF9</accession>
<dbReference type="Gramene" id="mRNA:HanXRQr2_Chr02g0081251">
    <property type="protein sequence ID" value="CDS:HanXRQr2_Chr02g0081251.1"/>
    <property type="gene ID" value="HanXRQr2_Chr02g0081251"/>
</dbReference>
<evidence type="ECO:0000313" key="2">
    <source>
        <dbReference type="EMBL" id="KAF5819762.1"/>
    </source>
</evidence>
<proteinExistence type="predicted"/>
<protein>
    <submittedName>
        <fullName evidence="2">Uncharacterized protein</fullName>
    </submittedName>
</protein>
<keyword evidence="3" id="KW-1185">Reference proteome</keyword>
<dbReference type="AlphaFoldDB" id="A0A9K3JSF9"/>
<evidence type="ECO:0000313" key="3">
    <source>
        <dbReference type="Proteomes" id="UP000215914"/>
    </source>
</evidence>
<reference evidence="2" key="1">
    <citation type="journal article" date="2017" name="Nature">
        <title>The sunflower genome provides insights into oil metabolism, flowering and Asterid evolution.</title>
        <authorList>
            <person name="Badouin H."/>
            <person name="Gouzy J."/>
            <person name="Grassa C.J."/>
            <person name="Murat F."/>
            <person name="Staton S.E."/>
            <person name="Cottret L."/>
            <person name="Lelandais-Briere C."/>
            <person name="Owens G.L."/>
            <person name="Carrere S."/>
            <person name="Mayjonade B."/>
            <person name="Legrand L."/>
            <person name="Gill N."/>
            <person name="Kane N.C."/>
            <person name="Bowers J.E."/>
            <person name="Hubner S."/>
            <person name="Bellec A."/>
            <person name="Berard A."/>
            <person name="Berges H."/>
            <person name="Blanchet N."/>
            <person name="Boniface M.C."/>
            <person name="Brunel D."/>
            <person name="Catrice O."/>
            <person name="Chaidir N."/>
            <person name="Claudel C."/>
            <person name="Donnadieu C."/>
            <person name="Faraut T."/>
            <person name="Fievet G."/>
            <person name="Helmstetter N."/>
            <person name="King M."/>
            <person name="Knapp S.J."/>
            <person name="Lai Z."/>
            <person name="Le Paslier M.C."/>
            <person name="Lippi Y."/>
            <person name="Lorenzon L."/>
            <person name="Mandel J.R."/>
            <person name="Marage G."/>
            <person name="Marchand G."/>
            <person name="Marquand E."/>
            <person name="Bret-Mestries E."/>
            <person name="Morien E."/>
            <person name="Nambeesan S."/>
            <person name="Nguyen T."/>
            <person name="Pegot-Espagnet P."/>
            <person name="Pouilly N."/>
            <person name="Raftis F."/>
            <person name="Sallet E."/>
            <person name="Schiex T."/>
            <person name="Thomas J."/>
            <person name="Vandecasteele C."/>
            <person name="Vares D."/>
            <person name="Vear F."/>
            <person name="Vautrin S."/>
            <person name="Crespi M."/>
            <person name="Mangin B."/>
            <person name="Burke J.M."/>
            <person name="Salse J."/>
            <person name="Munos S."/>
            <person name="Vincourt P."/>
            <person name="Rieseberg L.H."/>
            <person name="Langlade N.B."/>
        </authorList>
    </citation>
    <scope>NUCLEOTIDE SEQUENCE</scope>
    <source>
        <tissue evidence="2">Leaves</tissue>
    </source>
</reference>
<name>A0A9K3JSF9_HELAN</name>
<gene>
    <name evidence="2" type="ORF">HanXRQr2_Chr02g0081251</name>
</gene>
<dbReference type="Proteomes" id="UP000215914">
    <property type="component" value="Unassembled WGS sequence"/>
</dbReference>